<dbReference type="Gene3D" id="6.10.140.1310">
    <property type="match status" value="1"/>
</dbReference>
<dbReference type="EMBL" id="BK015798">
    <property type="protein sequence ID" value="DAE25472.1"/>
    <property type="molecule type" value="Genomic_DNA"/>
</dbReference>
<sequence>MKIIKYRLATEINHGTPELPDIETVLSNVTMPYTEANYQLALSEAWQGEVTVEEVPETAEEIRARRDKLLADTDWTQTLDAPIDAATRESMRTYRQALRDVPQQDGFPADIQWPELPETVKAAPDPVDTAFDVLIGGDADA</sequence>
<protein>
    <submittedName>
        <fullName evidence="2">Tail assembly chaperone protein</fullName>
    </submittedName>
</protein>
<organism evidence="2">
    <name type="scientific">Myoviridae sp. ctxi06</name>
    <dbReference type="NCBI Taxonomy" id="2826713"/>
    <lineage>
        <taxon>Viruses</taxon>
        <taxon>Duplodnaviria</taxon>
        <taxon>Heunggongvirae</taxon>
        <taxon>Uroviricota</taxon>
        <taxon>Caudoviricetes</taxon>
    </lineage>
</organism>
<feature type="domain" description="Phage tail assembly chaperone-like" evidence="1">
    <location>
        <begin position="59"/>
        <end position="118"/>
    </location>
</feature>
<evidence type="ECO:0000259" key="1">
    <source>
        <dbReference type="Pfam" id="PF16778"/>
    </source>
</evidence>
<proteinExistence type="predicted"/>
<evidence type="ECO:0000313" key="2">
    <source>
        <dbReference type="EMBL" id="DAE25472.1"/>
    </source>
</evidence>
<name>A0A8S5R295_9CAUD</name>
<accession>A0A8S5R295</accession>
<dbReference type="Pfam" id="PF16778">
    <property type="entry name" value="Phage_tail_APC"/>
    <property type="match status" value="1"/>
</dbReference>
<dbReference type="InterPro" id="IPR031893">
    <property type="entry name" value="Phage_tail_APC"/>
</dbReference>
<reference evidence="2" key="1">
    <citation type="journal article" date="2021" name="Proc. Natl. Acad. Sci. U.S.A.">
        <title>A Catalog of Tens of Thousands of Viruses from Human Metagenomes Reveals Hidden Associations with Chronic Diseases.</title>
        <authorList>
            <person name="Tisza M.J."/>
            <person name="Buck C.B."/>
        </authorList>
    </citation>
    <scope>NUCLEOTIDE SEQUENCE</scope>
    <source>
        <strain evidence="2">Ctxi06</strain>
    </source>
</reference>